<dbReference type="OMA" id="YRKVETC"/>
<evidence type="ECO:0000256" key="2">
    <source>
        <dbReference type="ARBA" id="ARBA00017589"/>
    </source>
</evidence>
<dbReference type="GO" id="GO:0003887">
    <property type="term" value="F:DNA-directed DNA polymerase activity"/>
    <property type="evidence" value="ECO:0007669"/>
    <property type="project" value="TreeGrafter"/>
</dbReference>
<dbReference type="GO" id="GO:1904161">
    <property type="term" value="P:DNA synthesis involved in UV-damage excision repair"/>
    <property type="evidence" value="ECO:0007669"/>
    <property type="project" value="TreeGrafter"/>
</dbReference>
<sequence>MVLDRRRILETSLFDLEQIVTVQYLSRHADISIDDAKNELAEFLTQNKNRTELRAVYVLSGKLKIPDPSSDNTSDAAITPKYRTQLIRDCELEEARQAYREVVTCEIYCLHTKPIKSLCLLYSVDSLEDAQYERSDPKRSWLSYPETETKTKEMLAHYSAISMPETQKKRIQNLVSSISKSPEPKSKKIKDDITSMFVQTANRSKQEETSSMDNVSQEVEGNIDGKTNIMSGKAIKRRGQCILIDSKEQDMREETESPEIIGLKNVVTKSIEVATSKKKNFTMEARNTFLTQDDLFSDGDSNPDRMDCDEITKTKIDEGKSSRNDGLENEGNYGNQGKVVRKEYVTETFLDNDGFMVTKQVLKEIELEPSSAHASTETCGKTKSTKLLNSKERRSAKIPQGQAKISAFFQKK</sequence>
<evidence type="ECO:0000313" key="6">
    <source>
        <dbReference type="EnsemblMetazoa" id="OVOC2982.1"/>
    </source>
</evidence>
<dbReference type="GO" id="GO:0006271">
    <property type="term" value="P:DNA strand elongation involved in DNA replication"/>
    <property type="evidence" value="ECO:0007669"/>
    <property type="project" value="TreeGrafter"/>
</dbReference>
<dbReference type="PANTHER" id="PTHR17598">
    <property type="entry name" value="DNA POLYMERASE DELTA SUBUNIT 3"/>
    <property type="match status" value="1"/>
</dbReference>
<keyword evidence="4" id="KW-0539">Nucleus</keyword>
<feature type="compositionally biased region" description="Basic and acidic residues" evidence="5">
    <location>
        <begin position="313"/>
        <end position="326"/>
    </location>
</feature>
<evidence type="ECO:0000313" key="7">
    <source>
        <dbReference type="Proteomes" id="UP000024404"/>
    </source>
</evidence>
<protein>
    <recommendedName>
        <fullName evidence="2">DNA polymerase delta subunit 3</fullName>
    </recommendedName>
</protein>
<keyword evidence="3" id="KW-0235">DNA replication</keyword>
<evidence type="ECO:0000256" key="3">
    <source>
        <dbReference type="ARBA" id="ARBA00022705"/>
    </source>
</evidence>
<evidence type="ECO:0000256" key="1">
    <source>
        <dbReference type="ARBA" id="ARBA00004123"/>
    </source>
</evidence>
<dbReference type="InterPro" id="IPR019038">
    <property type="entry name" value="POLD3"/>
</dbReference>
<accession>A0A8R1TQK1</accession>
<reference evidence="6" key="2">
    <citation type="submission" date="2022-06" db="UniProtKB">
        <authorList>
            <consortium name="EnsemblMetazoa"/>
        </authorList>
    </citation>
    <scope>IDENTIFICATION</scope>
</reference>
<dbReference type="Gene3D" id="3.90.1030.20">
    <property type="entry name" value="DNA polymerase delta, p66 (Cdc27) subunit, wHTH domain"/>
    <property type="match status" value="1"/>
</dbReference>
<feature type="region of interest" description="Disordered" evidence="5">
    <location>
        <begin position="368"/>
        <end position="402"/>
    </location>
</feature>
<dbReference type="EnsemblMetazoa" id="OVOC2982.1">
    <property type="protein sequence ID" value="OVOC2982.1"/>
    <property type="gene ID" value="WBGene00239791"/>
</dbReference>
<reference evidence="7" key="1">
    <citation type="submission" date="2013-10" db="EMBL/GenBank/DDBJ databases">
        <title>Genome sequencing of Onchocerca volvulus.</title>
        <authorList>
            <person name="Cotton J."/>
            <person name="Tsai J."/>
            <person name="Stanley E."/>
            <person name="Tracey A."/>
            <person name="Holroyd N."/>
            <person name="Lustigman S."/>
            <person name="Berriman M."/>
        </authorList>
    </citation>
    <scope>NUCLEOTIDE SEQUENCE</scope>
</reference>
<dbReference type="AlphaFoldDB" id="A0A8R1TQK1"/>
<comment type="subcellular location">
    <subcellularLocation>
        <location evidence="1">Nucleus</location>
    </subcellularLocation>
</comment>
<proteinExistence type="predicted"/>
<dbReference type="Pfam" id="PF09507">
    <property type="entry name" value="CDC27"/>
    <property type="match status" value="1"/>
</dbReference>
<organism evidence="6 7">
    <name type="scientific">Onchocerca volvulus</name>
    <dbReference type="NCBI Taxonomy" id="6282"/>
    <lineage>
        <taxon>Eukaryota</taxon>
        <taxon>Metazoa</taxon>
        <taxon>Ecdysozoa</taxon>
        <taxon>Nematoda</taxon>
        <taxon>Chromadorea</taxon>
        <taxon>Rhabditida</taxon>
        <taxon>Spirurina</taxon>
        <taxon>Spiruromorpha</taxon>
        <taxon>Filarioidea</taxon>
        <taxon>Onchocercidae</taxon>
        <taxon>Onchocerca</taxon>
    </lineage>
</organism>
<dbReference type="Proteomes" id="UP000024404">
    <property type="component" value="Unassembled WGS sequence"/>
</dbReference>
<evidence type="ECO:0000256" key="4">
    <source>
        <dbReference type="ARBA" id="ARBA00023242"/>
    </source>
</evidence>
<dbReference type="PANTHER" id="PTHR17598:SF13">
    <property type="entry name" value="DNA POLYMERASE DELTA SUBUNIT 3"/>
    <property type="match status" value="1"/>
</dbReference>
<dbReference type="EMBL" id="CMVM020000076">
    <property type="status" value="NOT_ANNOTATED_CDS"/>
    <property type="molecule type" value="Genomic_DNA"/>
</dbReference>
<keyword evidence="7" id="KW-1185">Reference proteome</keyword>
<dbReference type="GO" id="GO:0006297">
    <property type="term" value="P:nucleotide-excision repair, DNA gap filling"/>
    <property type="evidence" value="ECO:0007669"/>
    <property type="project" value="TreeGrafter"/>
</dbReference>
<evidence type="ECO:0000256" key="5">
    <source>
        <dbReference type="SAM" id="MobiDB-lite"/>
    </source>
</evidence>
<feature type="region of interest" description="Disordered" evidence="5">
    <location>
        <begin position="313"/>
        <end position="334"/>
    </location>
</feature>
<dbReference type="InterPro" id="IPR041913">
    <property type="entry name" value="POLD3_sf"/>
</dbReference>
<name>A0A8R1TQK1_ONCVO</name>
<feature type="compositionally biased region" description="Polar residues" evidence="5">
    <location>
        <begin position="372"/>
        <end position="388"/>
    </location>
</feature>
<dbReference type="GO" id="GO:0043625">
    <property type="term" value="C:delta DNA polymerase complex"/>
    <property type="evidence" value="ECO:0007669"/>
    <property type="project" value="InterPro"/>
</dbReference>